<dbReference type="CDD" id="cd06445">
    <property type="entry name" value="ATase"/>
    <property type="match status" value="1"/>
</dbReference>
<dbReference type="InterPro" id="IPR018060">
    <property type="entry name" value="HTH_AraC"/>
</dbReference>
<dbReference type="FunFam" id="1.10.10.10:FF:000214">
    <property type="entry name" value="Methylated-DNA--protein-cysteine methyltransferase"/>
    <property type="match status" value="1"/>
</dbReference>
<accession>A0A934IS87</accession>
<evidence type="ECO:0000256" key="3">
    <source>
        <dbReference type="ARBA" id="ARBA00011918"/>
    </source>
</evidence>
<dbReference type="Proteomes" id="UP000609531">
    <property type="component" value="Unassembled WGS sequence"/>
</dbReference>
<dbReference type="SMART" id="SM00342">
    <property type="entry name" value="HTH_ARAC"/>
    <property type="match status" value="1"/>
</dbReference>
<dbReference type="PROSITE" id="PS00374">
    <property type="entry name" value="MGMT"/>
    <property type="match status" value="1"/>
</dbReference>
<dbReference type="GO" id="GO:0008270">
    <property type="term" value="F:zinc ion binding"/>
    <property type="evidence" value="ECO:0007669"/>
    <property type="project" value="InterPro"/>
</dbReference>
<evidence type="ECO:0000256" key="1">
    <source>
        <dbReference type="ARBA" id="ARBA00001286"/>
    </source>
</evidence>
<gene>
    <name evidence="15" type="primary">ada</name>
    <name evidence="15" type="ORF">JCR33_16335</name>
</gene>
<feature type="active site" description="Nucleophile; methyl group acceptor from methylphosphotriester" evidence="12">
    <location>
        <position position="39"/>
    </location>
</feature>
<dbReference type="RefSeq" id="WP_198883172.1">
    <property type="nucleotide sequence ID" value="NZ_JAEKJA010000013.1"/>
</dbReference>
<dbReference type="InterPro" id="IPR035451">
    <property type="entry name" value="Ada-like_dom_sf"/>
</dbReference>
<dbReference type="InterPro" id="IPR001497">
    <property type="entry name" value="MethylDNA_cys_MeTrfase_AS"/>
</dbReference>
<comment type="cofactor">
    <cofactor evidence="13">
        <name>Zn(2+)</name>
        <dbReference type="ChEBI" id="CHEBI:29105"/>
    </cofactor>
    <text evidence="13">Binds 1 zinc ion per subunit.</text>
</comment>
<evidence type="ECO:0000256" key="11">
    <source>
        <dbReference type="ARBA" id="ARBA00049348"/>
    </source>
</evidence>
<dbReference type="GO" id="GO:0003700">
    <property type="term" value="F:DNA-binding transcription factor activity"/>
    <property type="evidence" value="ECO:0007669"/>
    <property type="project" value="InterPro"/>
</dbReference>
<comment type="caution">
    <text evidence="15">The sequence shown here is derived from an EMBL/GenBank/DDBJ whole genome shotgun (WGS) entry which is preliminary data.</text>
</comment>
<reference evidence="15" key="1">
    <citation type="submission" date="2020-12" db="EMBL/GenBank/DDBJ databases">
        <title>Bacterial taxonomy.</title>
        <authorList>
            <person name="Pan X."/>
        </authorList>
    </citation>
    <scope>NUCLEOTIDE SEQUENCE</scope>
    <source>
        <strain evidence="15">B2012</strain>
    </source>
</reference>
<feature type="domain" description="HTH araC/xylS-type" evidence="14">
    <location>
        <begin position="103"/>
        <end position="185"/>
    </location>
</feature>
<evidence type="ECO:0000259" key="14">
    <source>
        <dbReference type="PROSITE" id="PS01124"/>
    </source>
</evidence>
<dbReference type="Gene3D" id="3.40.10.10">
    <property type="entry name" value="DNA Methylphosphotriester Repair Domain"/>
    <property type="match status" value="1"/>
</dbReference>
<evidence type="ECO:0000256" key="9">
    <source>
        <dbReference type="ARBA" id="ARBA00023163"/>
    </source>
</evidence>
<dbReference type="AlphaFoldDB" id="A0A934IS87"/>
<feature type="binding site" evidence="13">
    <location>
        <position position="70"/>
    </location>
    <ligand>
        <name>Zn(2+)</name>
        <dbReference type="ChEBI" id="CHEBI:29105"/>
    </ligand>
</feature>
<feature type="binding site" evidence="13">
    <location>
        <position position="39"/>
    </location>
    <ligand>
        <name>Zn(2+)</name>
        <dbReference type="ChEBI" id="CHEBI:29105"/>
    </ligand>
</feature>
<dbReference type="PIRSF" id="PIRSF000409">
    <property type="entry name" value="Ada"/>
    <property type="match status" value="1"/>
</dbReference>
<dbReference type="GO" id="GO:0006281">
    <property type="term" value="P:DNA repair"/>
    <property type="evidence" value="ECO:0007669"/>
    <property type="project" value="UniProtKB-KW"/>
</dbReference>
<dbReference type="GO" id="GO:0032259">
    <property type="term" value="P:methylation"/>
    <property type="evidence" value="ECO:0007669"/>
    <property type="project" value="UniProtKB-KW"/>
</dbReference>
<dbReference type="Pfam" id="PF01035">
    <property type="entry name" value="DNA_binding_1"/>
    <property type="match status" value="1"/>
</dbReference>
<keyword evidence="4 15" id="KW-0489">Methyltransferase</keyword>
<dbReference type="EMBL" id="JAEKJA010000013">
    <property type="protein sequence ID" value="MBJ3777277.1"/>
    <property type="molecule type" value="Genomic_DNA"/>
</dbReference>
<dbReference type="SUPFAM" id="SSF46689">
    <property type="entry name" value="Homeodomain-like"/>
    <property type="match status" value="1"/>
</dbReference>
<evidence type="ECO:0000256" key="6">
    <source>
        <dbReference type="ARBA" id="ARBA00022763"/>
    </source>
</evidence>
<name>A0A934IS87_9HYPH</name>
<dbReference type="PANTHER" id="PTHR10815:SF14">
    <property type="entry name" value="BIFUNCTIONAL TRANSCRIPTIONAL ACTIVATOR_DNA REPAIR ENZYME ADA"/>
    <property type="match status" value="1"/>
</dbReference>
<dbReference type="Gene3D" id="1.10.10.10">
    <property type="entry name" value="Winged helix-like DNA-binding domain superfamily/Winged helix DNA-binding domain"/>
    <property type="match status" value="1"/>
</dbReference>
<keyword evidence="5" id="KW-0808">Transferase</keyword>
<comment type="catalytic activity">
    <reaction evidence="11">
        <text>a 6-O-methyl-2'-deoxyguanosine in DNA + L-cysteinyl-[protein] = S-methyl-L-cysteinyl-[protein] + a 2'-deoxyguanosine in DNA</text>
        <dbReference type="Rhea" id="RHEA:24000"/>
        <dbReference type="Rhea" id="RHEA-COMP:10131"/>
        <dbReference type="Rhea" id="RHEA-COMP:10132"/>
        <dbReference type="Rhea" id="RHEA-COMP:11367"/>
        <dbReference type="Rhea" id="RHEA-COMP:11368"/>
        <dbReference type="ChEBI" id="CHEBI:29950"/>
        <dbReference type="ChEBI" id="CHEBI:82612"/>
        <dbReference type="ChEBI" id="CHEBI:85445"/>
        <dbReference type="ChEBI" id="CHEBI:85448"/>
        <dbReference type="EC" id="2.1.1.63"/>
    </reaction>
</comment>
<evidence type="ECO:0000256" key="4">
    <source>
        <dbReference type="ARBA" id="ARBA00022603"/>
    </source>
</evidence>
<evidence type="ECO:0000256" key="8">
    <source>
        <dbReference type="ARBA" id="ARBA00023159"/>
    </source>
</evidence>
<feature type="binding site" evidence="13">
    <location>
        <position position="43"/>
    </location>
    <ligand>
        <name>Zn(2+)</name>
        <dbReference type="ChEBI" id="CHEBI:29105"/>
    </ligand>
</feature>
<keyword evidence="6" id="KW-0227">DNA damage</keyword>
<dbReference type="InterPro" id="IPR016221">
    <property type="entry name" value="Bifunct_regulatory_prot_Ada"/>
</dbReference>
<dbReference type="Pfam" id="PF02805">
    <property type="entry name" value="Ada_Zn_binding"/>
    <property type="match status" value="1"/>
</dbReference>
<dbReference type="InterPro" id="IPR036217">
    <property type="entry name" value="MethylDNA_cys_MeTrfase_DNAb"/>
</dbReference>
<keyword evidence="9" id="KW-0804">Transcription</keyword>
<dbReference type="SUPFAM" id="SSF46767">
    <property type="entry name" value="Methylated DNA-protein cysteine methyltransferase, C-terminal domain"/>
    <property type="match status" value="1"/>
</dbReference>
<feature type="binding site" evidence="13">
    <location>
        <position position="73"/>
    </location>
    <ligand>
        <name>Zn(2+)</name>
        <dbReference type="ChEBI" id="CHEBI:29105"/>
    </ligand>
</feature>
<evidence type="ECO:0000313" key="16">
    <source>
        <dbReference type="Proteomes" id="UP000609531"/>
    </source>
</evidence>
<keyword evidence="7" id="KW-0805">Transcription regulation</keyword>
<sequence length="354" mass="37483">MSEVMESTEDEARWVAVCTRSADADGAFVYAVGTTGVYCRPSCPARRPLRRNVHFFALTAEARAAGYRACKRCRPDEMSSAQTKALAVEAACRTIEAADVPPTLAAIAAAAGMSQHHFHRTFKAHTGLTPKAYADAARVRRTTAALGAGETPTAAAFGSGFGSLSRFYDAAAECLGMSPSALRAGGKGEVIVVAQAPSSLGVVTAAFSRRGIAAVRLTDDFVEGRAGIETLYPHALVVDGGEDFRALVEEIVAVVEEPRLAEELPLDIRGTAFEERVWAALRRIPVGTTATYGEIAAALGRPTAHRAVARACAMNKIAILIPCHRVVRSDGTLAGYRWGVARKEALLRREGAVA</sequence>
<evidence type="ECO:0000313" key="15">
    <source>
        <dbReference type="EMBL" id="MBJ3777277.1"/>
    </source>
</evidence>
<evidence type="ECO:0000256" key="13">
    <source>
        <dbReference type="PIRSR" id="PIRSR000409-3"/>
    </source>
</evidence>
<comment type="catalytic activity">
    <reaction evidence="1">
        <text>a 4-O-methyl-thymidine in DNA + L-cysteinyl-[protein] = a thymidine in DNA + S-methyl-L-cysteinyl-[protein]</text>
        <dbReference type="Rhea" id="RHEA:53428"/>
        <dbReference type="Rhea" id="RHEA-COMP:10131"/>
        <dbReference type="Rhea" id="RHEA-COMP:10132"/>
        <dbReference type="Rhea" id="RHEA-COMP:13555"/>
        <dbReference type="Rhea" id="RHEA-COMP:13556"/>
        <dbReference type="ChEBI" id="CHEBI:29950"/>
        <dbReference type="ChEBI" id="CHEBI:82612"/>
        <dbReference type="ChEBI" id="CHEBI:137386"/>
        <dbReference type="ChEBI" id="CHEBI:137387"/>
        <dbReference type="EC" id="2.1.1.63"/>
    </reaction>
</comment>
<dbReference type="EC" id="2.1.1.63" evidence="3"/>
<dbReference type="InterPro" id="IPR014048">
    <property type="entry name" value="MethylDNA_cys_MeTrfase_DNA-bd"/>
</dbReference>
<dbReference type="PROSITE" id="PS01124">
    <property type="entry name" value="HTH_ARAC_FAMILY_2"/>
    <property type="match status" value="1"/>
</dbReference>
<dbReference type="PANTHER" id="PTHR10815">
    <property type="entry name" value="METHYLATED-DNA--PROTEIN-CYSTEINE METHYLTRANSFERASE"/>
    <property type="match status" value="1"/>
</dbReference>
<dbReference type="InterPro" id="IPR009057">
    <property type="entry name" value="Homeodomain-like_sf"/>
</dbReference>
<feature type="active site" description="Nucleophile; methyl group acceptor from either O6-methylguanine or O4-methylthymine" evidence="12">
    <location>
        <position position="323"/>
    </location>
</feature>
<dbReference type="InterPro" id="IPR004026">
    <property type="entry name" value="Ada_DNA_repair_Zn-bd"/>
</dbReference>
<dbReference type="InterPro" id="IPR036388">
    <property type="entry name" value="WH-like_DNA-bd_sf"/>
</dbReference>
<evidence type="ECO:0000256" key="10">
    <source>
        <dbReference type="ARBA" id="ARBA00023204"/>
    </source>
</evidence>
<evidence type="ECO:0000256" key="2">
    <source>
        <dbReference type="ARBA" id="ARBA00008711"/>
    </source>
</evidence>
<evidence type="ECO:0000256" key="7">
    <source>
        <dbReference type="ARBA" id="ARBA00023015"/>
    </source>
</evidence>
<dbReference type="Gene3D" id="1.10.10.60">
    <property type="entry name" value="Homeodomain-like"/>
    <property type="match status" value="1"/>
</dbReference>
<dbReference type="SUPFAM" id="SSF53155">
    <property type="entry name" value="Methylated DNA-protein cysteine methyltransferase domain"/>
    <property type="match status" value="1"/>
</dbReference>
<dbReference type="GO" id="GO:0003908">
    <property type="term" value="F:methylated-DNA-[protein]-cysteine S-methyltransferase activity"/>
    <property type="evidence" value="ECO:0007669"/>
    <property type="project" value="UniProtKB-EC"/>
</dbReference>
<keyword evidence="13" id="KW-0479">Metal-binding</keyword>
<keyword evidence="10" id="KW-0234">DNA repair</keyword>
<dbReference type="Gene3D" id="3.30.160.70">
    <property type="entry name" value="Methylated DNA-protein cysteine methyltransferase domain"/>
    <property type="match status" value="1"/>
</dbReference>
<evidence type="ECO:0000256" key="12">
    <source>
        <dbReference type="PIRSR" id="PIRSR000409-1"/>
    </source>
</evidence>
<dbReference type="Pfam" id="PF12833">
    <property type="entry name" value="HTH_18"/>
    <property type="match status" value="1"/>
</dbReference>
<protein>
    <recommendedName>
        <fullName evidence="3">methylated-DNA--[protein]-cysteine S-methyltransferase</fullName>
        <ecNumber evidence="3">2.1.1.63</ecNumber>
    </recommendedName>
</protein>
<dbReference type="InterPro" id="IPR036631">
    <property type="entry name" value="MGMT_N_sf"/>
</dbReference>
<keyword evidence="8" id="KW-0010">Activator</keyword>
<keyword evidence="16" id="KW-1185">Reference proteome</keyword>
<dbReference type="NCBIfam" id="TIGR00589">
    <property type="entry name" value="ogt"/>
    <property type="match status" value="1"/>
</dbReference>
<organism evidence="15 16">
    <name type="scientific">Acuticoccus mangrovi</name>
    <dbReference type="NCBI Taxonomy" id="2796142"/>
    <lineage>
        <taxon>Bacteria</taxon>
        <taxon>Pseudomonadati</taxon>
        <taxon>Pseudomonadota</taxon>
        <taxon>Alphaproteobacteria</taxon>
        <taxon>Hyphomicrobiales</taxon>
        <taxon>Amorphaceae</taxon>
        <taxon>Acuticoccus</taxon>
    </lineage>
</organism>
<dbReference type="SUPFAM" id="SSF57884">
    <property type="entry name" value="Ada DNA repair protein, N-terminal domain (N-Ada 10)"/>
    <property type="match status" value="1"/>
</dbReference>
<proteinExistence type="inferred from homology"/>
<evidence type="ECO:0000256" key="5">
    <source>
        <dbReference type="ARBA" id="ARBA00022679"/>
    </source>
</evidence>
<comment type="similarity">
    <text evidence="2">Belongs to the MGMT family.</text>
</comment>
<dbReference type="GO" id="GO:0043565">
    <property type="term" value="F:sequence-specific DNA binding"/>
    <property type="evidence" value="ECO:0007669"/>
    <property type="project" value="InterPro"/>
</dbReference>
<keyword evidence="13" id="KW-0862">Zinc</keyword>
<keyword evidence="15" id="KW-0238">DNA-binding</keyword>
<dbReference type="NCBIfam" id="NF011964">
    <property type="entry name" value="PRK15435.1"/>
    <property type="match status" value="1"/>
</dbReference>